<dbReference type="PANTHER" id="PTHR30329:SF21">
    <property type="entry name" value="LIPOPROTEIN YIAD-RELATED"/>
    <property type="match status" value="1"/>
</dbReference>
<keyword evidence="3" id="KW-0998">Cell outer membrane</keyword>
<accession>A0A2G1UHK3</accession>
<dbReference type="Gene3D" id="3.30.1330.60">
    <property type="entry name" value="OmpA-like domain"/>
    <property type="match status" value="1"/>
</dbReference>
<organism evidence="6 7">
    <name type="scientific">Marinobacter profundi</name>
    <dbReference type="NCBI Taxonomy" id="2666256"/>
    <lineage>
        <taxon>Bacteria</taxon>
        <taxon>Pseudomonadati</taxon>
        <taxon>Pseudomonadota</taxon>
        <taxon>Gammaproteobacteria</taxon>
        <taxon>Pseudomonadales</taxon>
        <taxon>Marinobacteraceae</taxon>
        <taxon>Marinobacter</taxon>
    </lineage>
</organism>
<dbReference type="InterPro" id="IPR006665">
    <property type="entry name" value="OmpA-like"/>
</dbReference>
<evidence type="ECO:0000256" key="1">
    <source>
        <dbReference type="ARBA" id="ARBA00004442"/>
    </source>
</evidence>
<keyword evidence="2 4" id="KW-0472">Membrane</keyword>
<dbReference type="Pfam" id="PF00691">
    <property type="entry name" value="OmpA"/>
    <property type="match status" value="1"/>
</dbReference>
<dbReference type="RefSeq" id="WP_099615865.1">
    <property type="nucleotide sequence ID" value="NZ_KZ319376.1"/>
</dbReference>
<sequence>MTTLVLDNPDLLAQSAALETAPLIAAVTANTPRKPHRQRFHYGFNKHRLNPEDESILREHAAYLRANPHVSVHIHGHADNFGAEEYNAFLSRLRASAAARLLQAEGVRESRIVVTGWGSTRPLARPEDHAANRRLEIEYLARQMARAQ</sequence>
<keyword evidence="6" id="KW-0966">Cell projection</keyword>
<dbReference type="PANTHER" id="PTHR30329">
    <property type="entry name" value="STATOR ELEMENT OF FLAGELLAR MOTOR COMPLEX"/>
    <property type="match status" value="1"/>
</dbReference>
<keyword evidence="7" id="KW-1185">Reference proteome</keyword>
<evidence type="ECO:0000256" key="2">
    <source>
        <dbReference type="ARBA" id="ARBA00023136"/>
    </source>
</evidence>
<reference evidence="6 7" key="1">
    <citation type="submission" date="2017-09" db="EMBL/GenBank/DDBJ databases">
        <title>The draft genome sequences of Marinobacter sp. PWS21.</title>
        <authorList>
            <person name="Cao J."/>
        </authorList>
    </citation>
    <scope>NUCLEOTIDE SEQUENCE [LARGE SCALE GENOMIC DNA]</scope>
    <source>
        <strain evidence="6 7">PWS21</strain>
    </source>
</reference>
<evidence type="ECO:0000313" key="6">
    <source>
        <dbReference type="EMBL" id="PHQ13900.1"/>
    </source>
</evidence>
<dbReference type="PROSITE" id="PS51123">
    <property type="entry name" value="OMPA_2"/>
    <property type="match status" value="1"/>
</dbReference>
<keyword evidence="6" id="KW-0282">Flagellum</keyword>
<evidence type="ECO:0000313" key="7">
    <source>
        <dbReference type="Proteomes" id="UP000231409"/>
    </source>
</evidence>
<dbReference type="SUPFAM" id="SSF103088">
    <property type="entry name" value="OmpA-like"/>
    <property type="match status" value="1"/>
</dbReference>
<dbReference type="InterPro" id="IPR050330">
    <property type="entry name" value="Bact_OuterMem_StrucFunc"/>
</dbReference>
<keyword evidence="6" id="KW-0969">Cilium</keyword>
<dbReference type="Proteomes" id="UP000231409">
    <property type="component" value="Unassembled WGS sequence"/>
</dbReference>
<proteinExistence type="predicted"/>
<protein>
    <submittedName>
        <fullName evidence="6">Flagellar motor protein MotB</fullName>
    </submittedName>
</protein>
<dbReference type="PRINTS" id="PR01021">
    <property type="entry name" value="OMPADOMAIN"/>
</dbReference>
<evidence type="ECO:0000256" key="3">
    <source>
        <dbReference type="ARBA" id="ARBA00023237"/>
    </source>
</evidence>
<dbReference type="InterPro" id="IPR036737">
    <property type="entry name" value="OmpA-like_sf"/>
</dbReference>
<dbReference type="EMBL" id="NTFH01000013">
    <property type="protein sequence ID" value="PHQ13900.1"/>
    <property type="molecule type" value="Genomic_DNA"/>
</dbReference>
<gene>
    <name evidence="6" type="ORF">CLH61_16355</name>
</gene>
<name>A0A2G1UHK3_9GAMM</name>
<dbReference type="InterPro" id="IPR006664">
    <property type="entry name" value="OMP_bac"/>
</dbReference>
<comment type="subcellular location">
    <subcellularLocation>
        <location evidence="1">Cell outer membrane</location>
    </subcellularLocation>
</comment>
<dbReference type="AlphaFoldDB" id="A0A2G1UHK3"/>
<evidence type="ECO:0000259" key="5">
    <source>
        <dbReference type="PROSITE" id="PS51123"/>
    </source>
</evidence>
<feature type="domain" description="OmpA-like" evidence="5">
    <location>
        <begin position="29"/>
        <end position="143"/>
    </location>
</feature>
<evidence type="ECO:0000256" key="4">
    <source>
        <dbReference type="PROSITE-ProRule" id="PRU00473"/>
    </source>
</evidence>
<comment type="caution">
    <text evidence="6">The sequence shown here is derived from an EMBL/GenBank/DDBJ whole genome shotgun (WGS) entry which is preliminary data.</text>
</comment>
<dbReference type="GO" id="GO:0009279">
    <property type="term" value="C:cell outer membrane"/>
    <property type="evidence" value="ECO:0007669"/>
    <property type="project" value="UniProtKB-SubCell"/>
</dbReference>
<dbReference type="CDD" id="cd07185">
    <property type="entry name" value="OmpA_C-like"/>
    <property type="match status" value="1"/>
</dbReference>